<evidence type="ECO:0000313" key="3">
    <source>
        <dbReference type="Proteomes" id="UP000664940"/>
    </source>
</evidence>
<protein>
    <submittedName>
        <fullName evidence="2">Uncharacterized protein</fullName>
    </submittedName>
</protein>
<evidence type="ECO:0000256" key="1">
    <source>
        <dbReference type="SAM" id="MobiDB-lite"/>
    </source>
</evidence>
<organism evidence="2 3">
    <name type="scientific">Phyllostomus discolor</name>
    <name type="common">pale spear-nosed bat</name>
    <dbReference type="NCBI Taxonomy" id="89673"/>
    <lineage>
        <taxon>Eukaryota</taxon>
        <taxon>Metazoa</taxon>
        <taxon>Chordata</taxon>
        <taxon>Craniata</taxon>
        <taxon>Vertebrata</taxon>
        <taxon>Euteleostomi</taxon>
        <taxon>Mammalia</taxon>
        <taxon>Eutheria</taxon>
        <taxon>Laurasiatheria</taxon>
        <taxon>Chiroptera</taxon>
        <taxon>Yangochiroptera</taxon>
        <taxon>Phyllostomidae</taxon>
        <taxon>Phyllostominae</taxon>
        <taxon>Phyllostomus</taxon>
    </lineage>
</organism>
<reference evidence="2 3" key="1">
    <citation type="journal article" date="2020" name="Nature">
        <title>Six reference-quality genomes reveal evolution of bat adaptations.</title>
        <authorList>
            <person name="Jebb D."/>
            <person name="Huang Z."/>
            <person name="Pippel M."/>
            <person name="Hughes G.M."/>
            <person name="Lavrichenko K."/>
            <person name="Devanna P."/>
            <person name="Winkler S."/>
            <person name="Jermiin L.S."/>
            <person name="Skirmuntt E.C."/>
            <person name="Katzourakis A."/>
            <person name="Burkitt-Gray L."/>
            <person name="Ray D.A."/>
            <person name="Sullivan K.A.M."/>
            <person name="Roscito J.G."/>
            <person name="Kirilenko B.M."/>
            <person name="Davalos L.M."/>
            <person name="Corthals A.P."/>
            <person name="Power M.L."/>
            <person name="Jones G."/>
            <person name="Ransome R.D."/>
            <person name="Dechmann D.K.N."/>
            <person name="Locatelli A.G."/>
            <person name="Puechmaille S.J."/>
            <person name="Fedrigo O."/>
            <person name="Jarvis E.D."/>
            <person name="Hiller M."/>
            <person name="Vernes S.C."/>
            <person name="Myers E.W."/>
            <person name="Teeling E.C."/>
        </authorList>
    </citation>
    <scope>NUCLEOTIDE SEQUENCE [LARGE SCALE GENOMIC DNA]</scope>
    <source>
        <strain evidence="2">Bat1K_MPI-CBG_1</strain>
    </source>
</reference>
<feature type="region of interest" description="Disordered" evidence="1">
    <location>
        <begin position="14"/>
        <end position="37"/>
    </location>
</feature>
<dbReference type="Proteomes" id="UP000664940">
    <property type="component" value="Unassembled WGS sequence"/>
</dbReference>
<accession>A0A834AZH6</accession>
<feature type="region of interest" description="Disordered" evidence="1">
    <location>
        <begin position="135"/>
        <end position="171"/>
    </location>
</feature>
<sequence length="213" mass="22338">MLVWVLLRRTPAASDSNLGTPHQPRLSPDTGGRGAGRRALGRAQLGKRLALPNVRYFSTGHPASGHMLPPPPCACCCRLALSAPSSRLAFRGSLPTGLRLERTGSSGEGSYGFRFLSPVQRRCSVLWVGCAGSGSGSGSGSSGGAQAMHPSAGDERMAGEEEAGVNQLGKVPGPQSCAGNLSWKSLLLHPGHFKQRWRQTARGCRPDGEPPSF</sequence>
<dbReference type="AlphaFoldDB" id="A0A834AZH6"/>
<dbReference type="EMBL" id="JABVXQ010000003">
    <property type="protein sequence ID" value="KAF6119759.1"/>
    <property type="molecule type" value="Genomic_DNA"/>
</dbReference>
<name>A0A834AZH6_9CHIR</name>
<evidence type="ECO:0000313" key="2">
    <source>
        <dbReference type="EMBL" id="KAF6119759.1"/>
    </source>
</evidence>
<gene>
    <name evidence="2" type="ORF">HJG60_010170</name>
</gene>
<proteinExistence type="predicted"/>
<comment type="caution">
    <text evidence="2">The sequence shown here is derived from an EMBL/GenBank/DDBJ whole genome shotgun (WGS) entry which is preliminary data.</text>
</comment>